<sequence>MLSTLVRCPPVNRSLPPIPDEEITPPTTIRRRVPRMGTCVALRPPTSSTASSSISPRQSRISVPEVESESRNSCEIAVKNIRNIEDDEYEFRASSAPSEHSYAEYLTTPLRPLTQRRSPSPENSRVQVSRLQKESRPTRHARRSRSSNMMTATISATHDIINGMYRLKLKRSSESSFTNEFLGNKSLIRKYRQRHCGKKRLMSKDDQNHIYADPEYDTVETSGDEGAKKENQALALKPADVKPSSPVLTGHHTTRSTQRRDLRHHQQSSYDSPCRLVTMLVI</sequence>
<feature type="compositionally biased region" description="Low complexity" evidence="1">
    <location>
        <begin position="43"/>
        <end position="62"/>
    </location>
</feature>
<proteinExistence type="predicted"/>
<dbReference type="Proteomes" id="UP000278807">
    <property type="component" value="Unassembled WGS sequence"/>
</dbReference>
<feature type="region of interest" description="Disordered" evidence="1">
    <location>
        <begin position="42"/>
        <end position="71"/>
    </location>
</feature>
<accession>A0A0R3T6J3</accession>
<dbReference type="WBParaSite" id="HNAJ_0000268101-mRNA-1">
    <property type="protein sequence ID" value="HNAJ_0000268101-mRNA-1"/>
    <property type="gene ID" value="HNAJ_0000268101"/>
</dbReference>
<evidence type="ECO:0000256" key="1">
    <source>
        <dbReference type="SAM" id="MobiDB-lite"/>
    </source>
</evidence>
<feature type="region of interest" description="Disordered" evidence="1">
    <location>
        <begin position="109"/>
        <end position="148"/>
    </location>
</feature>
<evidence type="ECO:0000313" key="4">
    <source>
        <dbReference type="WBParaSite" id="HNAJ_0000268101-mRNA-1"/>
    </source>
</evidence>
<gene>
    <name evidence="2" type="ORF">HNAJ_LOCUS2680</name>
</gene>
<organism evidence="4">
    <name type="scientific">Rodentolepis nana</name>
    <name type="common">Dwarf tapeworm</name>
    <name type="synonym">Hymenolepis nana</name>
    <dbReference type="NCBI Taxonomy" id="102285"/>
    <lineage>
        <taxon>Eukaryota</taxon>
        <taxon>Metazoa</taxon>
        <taxon>Spiralia</taxon>
        <taxon>Lophotrochozoa</taxon>
        <taxon>Platyhelminthes</taxon>
        <taxon>Cestoda</taxon>
        <taxon>Eucestoda</taxon>
        <taxon>Cyclophyllidea</taxon>
        <taxon>Hymenolepididae</taxon>
        <taxon>Rodentolepis</taxon>
    </lineage>
</organism>
<evidence type="ECO:0000313" key="2">
    <source>
        <dbReference type="EMBL" id="VDN98539.1"/>
    </source>
</evidence>
<keyword evidence="3" id="KW-1185">Reference proteome</keyword>
<feature type="region of interest" description="Disordered" evidence="1">
    <location>
        <begin position="234"/>
        <end position="269"/>
    </location>
</feature>
<evidence type="ECO:0000313" key="3">
    <source>
        <dbReference type="Proteomes" id="UP000278807"/>
    </source>
</evidence>
<dbReference type="AlphaFoldDB" id="A0A0R3T6J3"/>
<dbReference type="EMBL" id="UZAE01001370">
    <property type="protein sequence ID" value="VDN98539.1"/>
    <property type="molecule type" value="Genomic_DNA"/>
</dbReference>
<dbReference type="OrthoDB" id="6275123at2759"/>
<name>A0A0R3T6J3_RODNA</name>
<protein>
    <submittedName>
        <fullName evidence="2 4">Uncharacterized protein</fullName>
    </submittedName>
</protein>
<reference evidence="4" key="1">
    <citation type="submission" date="2017-02" db="UniProtKB">
        <authorList>
            <consortium name="WormBaseParasite"/>
        </authorList>
    </citation>
    <scope>IDENTIFICATION</scope>
</reference>
<feature type="compositionally biased region" description="Polar residues" evidence="1">
    <location>
        <begin position="115"/>
        <end position="130"/>
    </location>
</feature>
<reference evidence="2 3" key="2">
    <citation type="submission" date="2018-11" db="EMBL/GenBank/DDBJ databases">
        <authorList>
            <consortium name="Pathogen Informatics"/>
        </authorList>
    </citation>
    <scope>NUCLEOTIDE SEQUENCE [LARGE SCALE GENOMIC DNA]</scope>
</reference>